<accession>A0A7N0TUH4</accession>
<dbReference type="Gramene" id="Kaladp0046s0018.1.v1.1">
    <property type="protein sequence ID" value="Kaladp0046s0018.1.v1.1"/>
    <property type="gene ID" value="Kaladp0046s0018.v1.1"/>
</dbReference>
<name>A0A7N0TUH4_KALFE</name>
<evidence type="ECO:0000313" key="5">
    <source>
        <dbReference type="EnsemblPlants" id="Kaladp0046s0018.1.v1.1"/>
    </source>
</evidence>
<dbReference type="EnsemblPlants" id="Kaladp0046s0018.1.v1.1">
    <property type="protein sequence ID" value="Kaladp0046s0018.1.v1.1"/>
    <property type="gene ID" value="Kaladp0046s0018.v1.1"/>
</dbReference>
<dbReference type="Proteomes" id="UP000594263">
    <property type="component" value="Unplaced"/>
</dbReference>
<keyword evidence="6" id="KW-1185">Reference proteome</keyword>
<feature type="domain" description="Sulfotransferase" evidence="4">
    <location>
        <begin position="71"/>
        <end position="211"/>
    </location>
</feature>
<protein>
    <recommendedName>
        <fullName evidence="3">Sulfotransferase</fullName>
        <ecNumber evidence="3">2.8.2.-</ecNumber>
    </recommendedName>
</protein>
<evidence type="ECO:0000259" key="4">
    <source>
        <dbReference type="Pfam" id="PF00685"/>
    </source>
</evidence>
<sequence length="303" mass="33315">MAASSGARPIAQVICDESEVSEECEMLLRSLPKAKGWLGSSAPLYKYQGSWYYARILHGVISTQQHFHPHPTDILLATIPKSGTTWLKAIAYSIVNRGGKSSAGGTGDNPLLTNSPHDLVPLLEINLYAGKPVPDLSSMPPPRLFASHLPISKLPAAAFCKVVCLCRNPKDTFTSEWNFTNKLKVVGEEETISIEEAFDMFCNGINAFGAYCGIAYWSTGRRAWRGLEDAKGVVDEMVKLCSFDRLSNLQVNKSMNGKINGVPNSIFFRRGNVGDSKNFLSSGMIDRLDRIVKDQFSPFGLEF</sequence>
<proteinExistence type="inferred from homology"/>
<organism evidence="5 6">
    <name type="scientific">Kalanchoe fedtschenkoi</name>
    <name type="common">Lavender scallops</name>
    <name type="synonym">South American air plant</name>
    <dbReference type="NCBI Taxonomy" id="63787"/>
    <lineage>
        <taxon>Eukaryota</taxon>
        <taxon>Viridiplantae</taxon>
        <taxon>Streptophyta</taxon>
        <taxon>Embryophyta</taxon>
        <taxon>Tracheophyta</taxon>
        <taxon>Spermatophyta</taxon>
        <taxon>Magnoliopsida</taxon>
        <taxon>eudicotyledons</taxon>
        <taxon>Gunneridae</taxon>
        <taxon>Pentapetalae</taxon>
        <taxon>Saxifragales</taxon>
        <taxon>Crassulaceae</taxon>
        <taxon>Kalanchoe</taxon>
    </lineage>
</organism>
<dbReference type="OMA" id="VSEECEM"/>
<dbReference type="Pfam" id="PF00685">
    <property type="entry name" value="Sulfotransfer_1"/>
    <property type="match status" value="2"/>
</dbReference>
<comment type="similarity">
    <text evidence="1 3">Belongs to the sulfotransferase 1 family.</text>
</comment>
<dbReference type="Gene3D" id="3.40.50.300">
    <property type="entry name" value="P-loop containing nucleotide triphosphate hydrolases"/>
    <property type="match status" value="2"/>
</dbReference>
<dbReference type="GO" id="GO:0008146">
    <property type="term" value="F:sulfotransferase activity"/>
    <property type="evidence" value="ECO:0007669"/>
    <property type="project" value="InterPro"/>
</dbReference>
<keyword evidence="2 3" id="KW-0808">Transferase</keyword>
<feature type="domain" description="Sulfotransferase" evidence="4">
    <location>
        <begin position="231"/>
        <end position="297"/>
    </location>
</feature>
<evidence type="ECO:0000256" key="2">
    <source>
        <dbReference type="ARBA" id="ARBA00022679"/>
    </source>
</evidence>
<dbReference type="AlphaFoldDB" id="A0A7N0TUH4"/>
<evidence type="ECO:0000256" key="3">
    <source>
        <dbReference type="RuleBase" id="RU361155"/>
    </source>
</evidence>
<dbReference type="InterPro" id="IPR027417">
    <property type="entry name" value="P-loop_NTPase"/>
</dbReference>
<dbReference type="PANTHER" id="PTHR11783">
    <property type="entry name" value="SULFOTRANSFERASE SULT"/>
    <property type="match status" value="1"/>
</dbReference>
<dbReference type="SUPFAM" id="SSF52540">
    <property type="entry name" value="P-loop containing nucleoside triphosphate hydrolases"/>
    <property type="match status" value="1"/>
</dbReference>
<dbReference type="EC" id="2.8.2.-" evidence="3"/>
<reference evidence="5" key="1">
    <citation type="submission" date="2021-01" db="UniProtKB">
        <authorList>
            <consortium name="EnsemblPlants"/>
        </authorList>
    </citation>
    <scope>IDENTIFICATION</scope>
</reference>
<evidence type="ECO:0000256" key="1">
    <source>
        <dbReference type="ARBA" id="ARBA00005771"/>
    </source>
</evidence>
<evidence type="ECO:0000313" key="6">
    <source>
        <dbReference type="Proteomes" id="UP000594263"/>
    </source>
</evidence>
<dbReference type="InterPro" id="IPR000863">
    <property type="entry name" value="Sulfotransferase_dom"/>
</dbReference>